<name>A0ABV7WG19_9MICO</name>
<dbReference type="RefSeq" id="WP_376983723.1">
    <property type="nucleotide sequence ID" value="NZ_JBHRWW010000002.1"/>
</dbReference>
<evidence type="ECO:0000313" key="2">
    <source>
        <dbReference type="EMBL" id="MFC3687463.1"/>
    </source>
</evidence>
<evidence type="ECO:0008006" key="4">
    <source>
        <dbReference type="Google" id="ProtNLM"/>
    </source>
</evidence>
<keyword evidence="3" id="KW-1185">Reference proteome</keyword>
<gene>
    <name evidence="2" type="ORF">ACFOLH_03820</name>
</gene>
<proteinExistence type="predicted"/>
<protein>
    <recommendedName>
        <fullName evidence="4">Transcriptional regulator with AbiEi antitoxin domain of type IV toxin-antitoxin system</fullName>
    </recommendedName>
</protein>
<evidence type="ECO:0000256" key="1">
    <source>
        <dbReference type="SAM" id="MobiDB-lite"/>
    </source>
</evidence>
<sequence>MATGPVWTADRCPPPPLVRAGELCLPPGAEPQAARHVLGDVLVVAPQVTPEHRARALALLLAPAHGVVVRASAAWLWTGDPSLRPARVDLAPAPSAPPVPGPRPSPDRALPVRRARWWAGAAWTVVGGTAVTTPTTTAAECSRLLPVGPARRCVEALTLSASVDLEEVAHLLRAATPAGSPAPPGTADALALLASLGAAA</sequence>
<reference evidence="3" key="1">
    <citation type="journal article" date="2019" name="Int. J. Syst. Evol. Microbiol.">
        <title>The Global Catalogue of Microorganisms (GCM) 10K type strain sequencing project: providing services to taxonomists for standard genome sequencing and annotation.</title>
        <authorList>
            <consortium name="The Broad Institute Genomics Platform"/>
            <consortium name="The Broad Institute Genome Sequencing Center for Infectious Disease"/>
            <person name="Wu L."/>
            <person name="Ma J."/>
        </authorList>
    </citation>
    <scope>NUCLEOTIDE SEQUENCE [LARGE SCALE GENOMIC DNA]</scope>
    <source>
        <strain evidence="3">NCAIM B.02333</strain>
    </source>
</reference>
<dbReference type="Proteomes" id="UP001595685">
    <property type="component" value="Unassembled WGS sequence"/>
</dbReference>
<feature type="region of interest" description="Disordered" evidence="1">
    <location>
        <begin position="88"/>
        <end position="108"/>
    </location>
</feature>
<organism evidence="2 3">
    <name type="scientific">Aquipuribacter hungaricus</name>
    <dbReference type="NCBI Taxonomy" id="545624"/>
    <lineage>
        <taxon>Bacteria</taxon>
        <taxon>Bacillati</taxon>
        <taxon>Actinomycetota</taxon>
        <taxon>Actinomycetes</taxon>
        <taxon>Micrococcales</taxon>
        <taxon>Intrasporangiaceae</taxon>
        <taxon>Aquipuribacter</taxon>
    </lineage>
</organism>
<feature type="compositionally biased region" description="Pro residues" evidence="1">
    <location>
        <begin position="94"/>
        <end position="104"/>
    </location>
</feature>
<comment type="caution">
    <text evidence="2">The sequence shown here is derived from an EMBL/GenBank/DDBJ whole genome shotgun (WGS) entry which is preliminary data.</text>
</comment>
<accession>A0ABV7WG19</accession>
<evidence type="ECO:0000313" key="3">
    <source>
        <dbReference type="Proteomes" id="UP001595685"/>
    </source>
</evidence>
<dbReference type="EMBL" id="JBHRWW010000002">
    <property type="protein sequence ID" value="MFC3687463.1"/>
    <property type="molecule type" value="Genomic_DNA"/>
</dbReference>